<evidence type="ECO:0000256" key="1">
    <source>
        <dbReference type="SAM" id="MobiDB-lite"/>
    </source>
</evidence>
<gene>
    <name evidence="2" type="ORF">ECRASSUSDP1_LOCUS24900</name>
</gene>
<feature type="region of interest" description="Disordered" evidence="1">
    <location>
        <begin position="737"/>
        <end position="778"/>
    </location>
</feature>
<feature type="compositionally biased region" description="Basic and acidic residues" evidence="1">
    <location>
        <begin position="878"/>
        <end position="887"/>
    </location>
</feature>
<dbReference type="AlphaFoldDB" id="A0AAD1Y3R0"/>
<name>A0AAD1Y3R0_EUPCR</name>
<proteinExistence type="predicted"/>
<feature type="compositionally biased region" description="Basic residues" evidence="1">
    <location>
        <begin position="750"/>
        <end position="760"/>
    </location>
</feature>
<feature type="region of interest" description="Disordered" evidence="1">
    <location>
        <begin position="117"/>
        <end position="146"/>
    </location>
</feature>
<feature type="region of interest" description="Disordered" evidence="1">
    <location>
        <begin position="594"/>
        <end position="648"/>
    </location>
</feature>
<dbReference type="Proteomes" id="UP001295684">
    <property type="component" value="Unassembled WGS sequence"/>
</dbReference>
<accession>A0AAD1Y3R0</accession>
<keyword evidence="3" id="KW-1185">Reference proteome</keyword>
<protein>
    <recommendedName>
        <fullName evidence="4">FAD/NAD(P)-binding domain-containing protein</fullName>
    </recommendedName>
</protein>
<feature type="compositionally biased region" description="Acidic residues" evidence="1">
    <location>
        <begin position="125"/>
        <end position="141"/>
    </location>
</feature>
<reference evidence="2" key="1">
    <citation type="submission" date="2023-07" db="EMBL/GenBank/DDBJ databases">
        <authorList>
            <consortium name="AG Swart"/>
            <person name="Singh M."/>
            <person name="Singh A."/>
            <person name="Seah K."/>
            <person name="Emmerich C."/>
        </authorList>
    </citation>
    <scope>NUCLEOTIDE SEQUENCE</scope>
    <source>
        <strain evidence="2">DP1</strain>
    </source>
</reference>
<dbReference type="SUPFAM" id="SSF51905">
    <property type="entry name" value="FAD/NAD(P)-binding domain"/>
    <property type="match status" value="1"/>
</dbReference>
<feature type="compositionally biased region" description="Basic and acidic residues" evidence="1">
    <location>
        <begin position="594"/>
        <end position="606"/>
    </location>
</feature>
<feature type="compositionally biased region" description="Basic residues" evidence="1">
    <location>
        <begin position="868"/>
        <end position="877"/>
    </location>
</feature>
<dbReference type="EMBL" id="CAMPGE010025664">
    <property type="protein sequence ID" value="CAI2383401.1"/>
    <property type="molecule type" value="Genomic_DNA"/>
</dbReference>
<organism evidence="2 3">
    <name type="scientific">Euplotes crassus</name>
    <dbReference type="NCBI Taxonomy" id="5936"/>
    <lineage>
        <taxon>Eukaryota</taxon>
        <taxon>Sar</taxon>
        <taxon>Alveolata</taxon>
        <taxon>Ciliophora</taxon>
        <taxon>Intramacronucleata</taxon>
        <taxon>Spirotrichea</taxon>
        <taxon>Hypotrichia</taxon>
        <taxon>Euplotida</taxon>
        <taxon>Euplotidae</taxon>
        <taxon>Moneuplotes</taxon>
    </lineage>
</organism>
<comment type="caution">
    <text evidence="2">The sequence shown here is derived from an EMBL/GenBank/DDBJ whole genome shotgun (WGS) entry which is preliminary data.</text>
</comment>
<evidence type="ECO:0000313" key="3">
    <source>
        <dbReference type="Proteomes" id="UP001295684"/>
    </source>
</evidence>
<feature type="region of interest" description="Disordered" evidence="1">
    <location>
        <begin position="866"/>
        <end position="896"/>
    </location>
</feature>
<dbReference type="Gene3D" id="3.50.50.60">
    <property type="entry name" value="FAD/NAD(P)-binding domain"/>
    <property type="match status" value="1"/>
</dbReference>
<sequence length="925" mass="103464">MKSTDKSVDVLFIGGGPAVLGILSNAIKNNKIGDLIDGEGIAVLEKSGSFGGGYLQNFVINSNTAGDGFLKCICKKPEKKNERVQSQPPIKNEASPMSPVPNKKNWMDQVLSTKKSFEEEKQAEKDDEPLAQYDSDNELDEDNSKYAPGMAPHKIFNPLPIFKSLYLSNICTTLKKYRGIPAPLSLVGTFLNYVGNTILYHIHEKYRKKVFYPFTEVIALKQLISGDILVSAKSNKDGKETRMQFRAKAVVIANGGKPTIPKSIYAEVPKEKLITADYLLKKDGLEAFTATLNKNPKKRKIVIIGGSHSGFSCAWVLLNGPASCVLNKEKYDSSNHLADAHLDKLPKGAKAIDYLGNFDPQELLSFDKKSLPQLSDVDITILYKDRIKVFYGRVKDAVEAGYSDYKPYCFKNKNGYLYSFTGLRGDAKKLYLDINSGKEKRVRLVKADTWEEQKLYVSNADYVILSCGYHTSKVPIRTFEGKEVKLDVRVAGTQYEIDNKFRLKMFDGGALSKMFGCGLAYPTHTNDGKIVPEVGKPNPRADGFSLYNNYVANKILDNLIPKSKLSSKVHFVYSDKALKKRRLQEEEKRIKKERMDNLVKQAKEARINNTAKNSKKKVVNNEPPKQGVKASPPEAPKTPGKKSFPTRMRDQINSCKKPESKKIINALEDYNKKQSVPQYNKKLSKDRLNYNHRPNDEYATKPAAKTHNKVNMSRALVKDSMKKGKATLLRMKSPPQTISSKLDKTTNGKFSRHGTRHTKKVTQSPQMGGGTKPPSRRMGASHYRVAMESGNYNKGHIRNGGMTMGGMAMGGTAESPEKNYEVQQIPLKVFDMHGHTRHPIKADEMQGSTIYKRDMEYSLPMGGSIRRTASKQRRSKDRVHCLEKDSPAKGSPSVNNIHKGSVLAKAQQNCSPIITTHPYRLGFLY</sequence>
<dbReference type="InterPro" id="IPR036188">
    <property type="entry name" value="FAD/NAD-bd_sf"/>
</dbReference>
<evidence type="ECO:0008006" key="4">
    <source>
        <dbReference type="Google" id="ProtNLM"/>
    </source>
</evidence>
<evidence type="ECO:0000313" key="2">
    <source>
        <dbReference type="EMBL" id="CAI2383401.1"/>
    </source>
</evidence>
<feature type="region of interest" description="Disordered" evidence="1">
    <location>
        <begin position="81"/>
        <end position="104"/>
    </location>
</feature>